<evidence type="ECO:0000313" key="2">
    <source>
        <dbReference type="Proteomes" id="UP000289784"/>
    </source>
</evidence>
<dbReference type="RefSeq" id="WP_129469808.1">
    <property type="nucleotide sequence ID" value="NZ_SAWZ01000002.1"/>
</dbReference>
<gene>
    <name evidence="1" type="ORF">EPA99_03410</name>
</gene>
<evidence type="ECO:0000313" key="1">
    <source>
        <dbReference type="EMBL" id="RXR06997.1"/>
    </source>
</evidence>
<accession>A0A4Q1JZ50</accession>
<sequence>MKITLVLFLLNIQSSYVQNIEREATAGVFDTVQFVSVEGKGWRIKTYAIDQDVHPWSIGSNTQEIVAVAKQNTRKHYGDVLSKTYVIETSDGIEGLRRELARQGLSATLEVAEAGFVFWVPAESDYRTRSTPAG</sequence>
<dbReference type="OrthoDB" id="6064723at2"/>
<dbReference type="Proteomes" id="UP000289784">
    <property type="component" value="Unassembled WGS sequence"/>
</dbReference>
<proteinExistence type="predicted"/>
<protein>
    <submittedName>
        <fullName evidence="1">Uncharacterized protein</fullName>
    </submittedName>
</protein>
<organism evidence="1 2">
    <name type="scientific">Pseudoxanthomonas composti</name>
    <dbReference type="NCBI Taxonomy" id="2137479"/>
    <lineage>
        <taxon>Bacteria</taxon>
        <taxon>Pseudomonadati</taxon>
        <taxon>Pseudomonadota</taxon>
        <taxon>Gammaproteobacteria</taxon>
        <taxon>Lysobacterales</taxon>
        <taxon>Lysobacteraceae</taxon>
        <taxon>Pseudoxanthomonas</taxon>
    </lineage>
</organism>
<reference evidence="1 2" key="1">
    <citation type="submission" date="2019-01" db="EMBL/GenBank/DDBJ databases">
        <title>Pseudoxanthomonas composti sp. nov., isolated from compost.</title>
        <authorList>
            <person name="Yang G."/>
        </authorList>
    </citation>
    <scope>NUCLEOTIDE SEQUENCE [LARGE SCALE GENOMIC DNA]</scope>
    <source>
        <strain evidence="1 2">GSS15</strain>
    </source>
</reference>
<comment type="caution">
    <text evidence="1">The sequence shown here is derived from an EMBL/GenBank/DDBJ whole genome shotgun (WGS) entry which is preliminary data.</text>
</comment>
<dbReference type="AlphaFoldDB" id="A0A4Q1JZ50"/>
<keyword evidence="2" id="KW-1185">Reference proteome</keyword>
<name>A0A4Q1JZ50_9GAMM</name>
<dbReference type="EMBL" id="SAWZ01000002">
    <property type="protein sequence ID" value="RXR06997.1"/>
    <property type="molecule type" value="Genomic_DNA"/>
</dbReference>